<dbReference type="OrthoDB" id="5424391at2759"/>
<protein>
    <submittedName>
        <fullName evidence="2">Uncharacterized protein</fullName>
    </submittedName>
</protein>
<feature type="compositionally biased region" description="Polar residues" evidence="1">
    <location>
        <begin position="403"/>
        <end position="416"/>
    </location>
</feature>
<feature type="compositionally biased region" description="Low complexity" evidence="1">
    <location>
        <begin position="69"/>
        <end position="79"/>
    </location>
</feature>
<organism evidence="2 3">
    <name type="scientific">Zopfia rhizophila CBS 207.26</name>
    <dbReference type="NCBI Taxonomy" id="1314779"/>
    <lineage>
        <taxon>Eukaryota</taxon>
        <taxon>Fungi</taxon>
        <taxon>Dikarya</taxon>
        <taxon>Ascomycota</taxon>
        <taxon>Pezizomycotina</taxon>
        <taxon>Dothideomycetes</taxon>
        <taxon>Dothideomycetes incertae sedis</taxon>
        <taxon>Zopfiaceae</taxon>
        <taxon>Zopfia</taxon>
    </lineage>
</organism>
<evidence type="ECO:0000313" key="3">
    <source>
        <dbReference type="Proteomes" id="UP000800200"/>
    </source>
</evidence>
<feature type="region of interest" description="Disordered" evidence="1">
    <location>
        <begin position="45"/>
        <end position="79"/>
    </location>
</feature>
<keyword evidence="3" id="KW-1185">Reference proteome</keyword>
<sequence length="425" mass="47623">MQITAGRRAFSILSSKIHPQLPLSPRESQQLLSLLTTSFRQHLDREHPVSTPENDHMSRPRNTTNLNTSIAPRSSQSSASKHIDSILTNPLFAVKPQRRGSDSLKAGDAQMLLKDPLKWFLDQVAAGTADIPKAVICLNMLKRISKAAGAEASHGSQYESKPGSQIAKWLWSSDLENSRPFLENSHKLIDKLVPVLVREGEEAPLWRWLEGSPQQRIDETGLELVQLRGFRIHLLKTIISAKIASENSLDGAIKIFLQAVKLMDSPEYGIRAAGIVLVNHIITHPGHTANPKLYDAFLRSILWTRGGTLIRALLWLQHPTNPTARPGLLFLQSPSGARLQMQSTKKRPLFVQLCLGVARQLLAEQNYADAQWTLEFAREYFPDLVSEHQPVQEKAEPNMEQPCKSSRQNLSEQENLQMLDRLLPG</sequence>
<name>A0A6A6EH87_9PEZI</name>
<reference evidence="2" key="1">
    <citation type="journal article" date="2020" name="Stud. Mycol.">
        <title>101 Dothideomycetes genomes: a test case for predicting lifestyles and emergence of pathogens.</title>
        <authorList>
            <person name="Haridas S."/>
            <person name="Albert R."/>
            <person name="Binder M."/>
            <person name="Bloem J."/>
            <person name="Labutti K."/>
            <person name="Salamov A."/>
            <person name="Andreopoulos B."/>
            <person name="Baker S."/>
            <person name="Barry K."/>
            <person name="Bills G."/>
            <person name="Bluhm B."/>
            <person name="Cannon C."/>
            <person name="Castanera R."/>
            <person name="Culley D."/>
            <person name="Daum C."/>
            <person name="Ezra D."/>
            <person name="Gonzalez J."/>
            <person name="Henrissat B."/>
            <person name="Kuo A."/>
            <person name="Liang C."/>
            <person name="Lipzen A."/>
            <person name="Lutzoni F."/>
            <person name="Magnuson J."/>
            <person name="Mondo S."/>
            <person name="Nolan M."/>
            <person name="Ohm R."/>
            <person name="Pangilinan J."/>
            <person name="Park H.-J."/>
            <person name="Ramirez L."/>
            <person name="Alfaro M."/>
            <person name="Sun H."/>
            <person name="Tritt A."/>
            <person name="Yoshinaga Y."/>
            <person name="Zwiers L.-H."/>
            <person name="Turgeon B."/>
            <person name="Goodwin S."/>
            <person name="Spatafora J."/>
            <person name="Crous P."/>
            <person name="Grigoriev I."/>
        </authorList>
    </citation>
    <scope>NUCLEOTIDE SEQUENCE</scope>
    <source>
        <strain evidence="2">CBS 207.26</strain>
    </source>
</reference>
<proteinExistence type="predicted"/>
<dbReference type="AlphaFoldDB" id="A0A6A6EH87"/>
<feature type="compositionally biased region" description="Basic and acidic residues" evidence="1">
    <location>
        <begin position="45"/>
        <end position="58"/>
    </location>
</feature>
<dbReference type="EMBL" id="ML994617">
    <property type="protein sequence ID" value="KAF2191064.1"/>
    <property type="molecule type" value="Genomic_DNA"/>
</dbReference>
<evidence type="ECO:0000313" key="2">
    <source>
        <dbReference type="EMBL" id="KAF2191064.1"/>
    </source>
</evidence>
<gene>
    <name evidence="2" type="ORF">K469DRAFT_556654</name>
</gene>
<accession>A0A6A6EH87</accession>
<evidence type="ECO:0000256" key="1">
    <source>
        <dbReference type="SAM" id="MobiDB-lite"/>
    </source>
</evidence>
<dbReference type="Proteomes" id="UP000800200">
    <property type="component" value="Unassembled WGS sequence"/>
</dbReference>
<feature type="region of interest" description="Disordered" evidence="1">
    <location>
        <begin position="389"/>
        <end position="425"/>
    </location>
</feature>